<evidence type="ECO:0000313" key="3">
    <source>
        <dbReference type="EMBL" id="AFM03591.1"/>
    </source>
</evidence>
<evidence type="ECO:0000259" key="1">
    <source>
        <dbReference type="Pfam" id="PF07715"/>
    </source>
</evidence>
<dbReference type="Proteomes" id="UP000006054">
    <property type="component" value="Chromosome"/>
</dbReference>
<dbReference type="Pfam" id="PF18962">
    <property type="entry name" value="Por_Secre_tail"/>
    <property type="match status" value="1"/>
</dbReference>
<dbReference type="SUPFAM" id="SSF56935">
    <property type="entry name" value="Porins"/>
    <property type="match status" value="1"/>
</dbReference>
<dbReference type="PATRIC" id="fig|880071.3.peg.1125"/>
<dbReference type="AlphaFoldDB" id="I4AI06"/>
<feature type="domain" description="TonB-dependent receptor plug" evidence="1">
    <location>
        <begin position="47"/>
        <end position="140"/>
    </location>
</feature>
<dbReference type="KEGG" id="fli:Fleli_1153"/>
<gene>
    <name evidence="3" type="ordered locus">Fleli_1153</name>
</gene>
<dbReference type="Gene3D" id="2.170.130.10">
    <property type="entry name" value="TonB-dependent receptor, plug domain"/>
    <property type="match status" value="1"/>
</dbReference>
<sequence length="247" mass="27807">MKKIYQIVFTLLFLFFTGHENLVLGQSNTQSPLENIKSLSGNISLCSVKTDSTNQITPSVTIKGVSYSETDTTTRINKLHCYHSVSSLSTNQPLYVIDGYPIDNDSLVLTQMNPENIESVSVLKGVVATALYGFRGQNGVILITLKKEEKIIVEEESTVKVEEISINVFPNPTSESVNITLNLKEKSEIEIIMYNLRTLESHEVSKEIYEAGEQKINWNVDSLQKGTYNIKIKIGNQIFNRKLLIER</sequence>
<evidence type="ECO:0000259" key="2">
    <source>
        <dbReference type="Pfam" id="PF18962"/>
    </source>
</evidence>
<organism evidence="3 4">
    <name type="scientific">Bernardetia litoralis (strain ATCC 23117 / DSM 6794 / NBRC 15988 / NCIMB 1366 / Fx l1 / Sio-4)</name>
    <name type="common">Flexibacter litoralis</name>
    <dbReference type="NCBI Taxonomy" id="880071"/>
    <lineage>
        <taxon>Bacteria</taxon>
        <taxon>Pseudomonadati</taxon>
        <taxon>Bacteroidota</taxon>
        <taxon>Cytophagia</taxon>
        <taxon>Cytophagales</taxon>
        <taxon>Bernardetiaceae</taxon>
        <taxon>Bernardetia</taxon>
    </lineage>
</organism>
<dbReference type="InterPro" id="IPR037066">
    <property type="entry name" value="Plug_dom_sf"/>
</dbReference>
<proteinExistence type="predicted"/>
<reference evidence="4" key="1">
    <citation type="submission" date="2012-06" db="EMBL/GenBank/DDBJ databases">
        <title>The complete genome of Flexibacter litoralis DSM 6794.</title>
        <authorList>
            <person name="Lucas S."/>
            <person name="Copeland A."/>
            <person name="Lapidus A."/>
            <person name="Glavina del Rio T."/>
            <person name="Dalin E."/>
            <person name="Tice H."/>
            <person name="Bruce D."/>
            <person name="Goodwin L."/>
            <person name="Pitluck S."/>
            <person name="Peters L."/>
            <person name="Ovchinnikova G."/>
            <person name="Lu M."/>
            <person name="Kyrpides N."/>
            <person name="Mavromatis K."/>
            <person name="Ivanova N."/>
            <person name="Brettin T."/>
            <person name="Detter J.C."/>
            <person name="Han C."/>
            <person name="Larimer F."/>
            <person name="Land M."/>
            <person name="Hauser L."/>
            <person name="Markowitz V."/>
            <person name="Cheng J.-F."/>
            <person name="Hugenholtz P."/>
            <person name="Woyke T."/>
            <person name="Wu D."/>
            <person name="Spring S."/>
            <person name="Lang E."/>
            <person name="Kopitz M."/>
            <person name="Brambilla E."/>
            <person name="Klenk H.-P."/>
            <person name="Eisen J.A."/>
        </authorList>
    </citation>
    <scope>NUCLEOTIDE SEQUENCE [LARGE SCALE GENOMIC DNA]</scope>
    <source>
        <strain evidence="4">ATCC 23117 / DSM 6794 / NBRC 15988 / NCIMB 1366 / Sio-4</strain>
    </source>
</reference>
<dbReference type="InterPro" id="IPR026444">
    <property type="entry name" value="Secre_tail"/>
</dbReference>
<keyword evidence="3" id="KW-0675">Receptor</keyword>
<name>I4AI06_BERLS</name>
<keyword evidence="4" id="KW-1185">Reference proteome</keyword>
<dbReference type="eggNOG" id="COG1629">
    <property type="taxonomic scope" value="Bacteria"/>
</dbReference>
<feature type="domain" description="Secretion system C-terminal sorting" evidence="2">
    <location>
        <begin position="168"/>
        <end position="245"/>
    </location>
</feature>
<dbReference type="STRING" id="880071.Fleli_1153"/>
<dbReference type="NCBIfam" id="TIGR04183">
    <property type="entry name" value="Por_Secre_tail"/>
    <property type="match status" value="1"/>
</dbReference>
<dbReference type="HOGENOM" id="CLU_1123245_0_0_10"/>
<dbReference type="InterPro" id="IPR012910">
    <property type="entry name" value="Plug_dom"/>
</dbReference>
<accession>I4AI06</accession>
<protein>
    <submittedName>
        <fullName evidence="3">Outer membrane receptor protein</fullName>
    </submittedName>
</protein>
<dbReference type="RefSeq" id="WP_014797048.1">
    <property type="nucleotide sequence ID" value="NC_018018.1"/>
</dbReference>
<evidence type="ECO:0000313" key="4">
    <source>
        <dbReference type="Proteomes" id="UP000006054"/>
    </source>
</evidence>
<dbReference type="Pfam" id="PF07715">
    <property type="entry name" value="Plug"/>
    <property type="match status" value="1"/>
</dbReference>
<dbReference type="EMBL" id="CP003345">
    <property type="protein sequence ID" value="AFM03591.1"/>
    <property type="molecule type" value="Genomic_DNA"/>
</dbReference>